<keyword evidence="3" id="KW-1185">Reference proteome</keyword>
<name>A0AAV0YW03_VICFA</name>
<feature type="region of interest" description="Disordered" evidence="1">
    <location>
        <begin position="86"/>
        <end position="122"/>
    </location>
</feature>
<evidence type="ECO:0000313" key="2">
    <source>
        <dbReference type="EMBL" id="CAI8589113.1"/>
    </source>
</evidence>
<dbReference type="EMBL" id="OX451736">
    <property type="protein sequence ID" value="CAI8589113.1"/>
    <property type="molecule type" value="Genomic_DNA"/>
</dbReference>
<protein>
    <submittedName>
        <fullName evidence="2">Uncharacterized protein</fullName>
    </submittedName>
</protein>
<gene>
    <name evidence="2" type="ORF">VFH_I378720</name>
</gene>
<proteinExistence type="predicted"/>
<feature type="compositionally biased region" description="Acidic residues" evidence="1">
    <location>
        <begin position="92"/>
        <end position="122"/>
    </location>
</feature>
<organism evidence="2 3">
    <name type="scientific">Vicia faba</name>
    <name type="common">Broad bean</name>
    <name type="synonym">Faba vulgaris</name>
    <dbReference type="NCBI Taxonomy" id="3906"/>
    <lineage>
        <taxon>Eukaryota</taxon>
        <taxon>Viridiplantae</taxon>
        <taxon>Streptophyta</taxon>
        <taxon>Embryophyta</taxon>
        <taxon>Tracheophyta</taxon>
        <taxon>Spermatophyta</taxon>
        <taxon>Magnoliopsida</taxon>
        <taxon>eudicotyledons</taxon>
        <taxon>Gunneridae</taxon>
        <taxon>Pentapetalae</taxon>
        <taxon>rosids</taxon>
        <taxon>fabids</taxon>
        <taxon>Fabales</taxon>
        <taxon>Fabaceae</taxon>
        <taxon>Papilionoideae</taxon>
        <taxon>50 kb inversion clade</taxon>
        <taxon>NPAAA clade</taxon>
        <taxon>Hologalegina</taxon>
        <taxon>IRL clade</taxon>
        <taxon>Fabeae</taxon>
        <taxon>Vicia</taxon>
    </lineage>
</organism>
<sequence>MLLDLVLGFDYHKSGDTINLSELHSSKGHKCIWYVLSGYATVLVTALAARVLTHSPQPALLDLEVTTQGSFVGSCSVDDDAPIWSMQVNDSNNEEDDVEEEIAKEDDDDDDDEEDYYDVDEDDYECGLGVDELDDEILKKEEDESVGGGDYESNVLHLKGLSMSKGKHLCFDEEDDEGKSYI</sequence>
<accession>A0AAV0YW03</accession>
<evidence type="ECO:0000313" key="3">
    <source>
        <dbReference type="Proteomes" id="UP001157006"/>
    </source>
</evidence>
<dbReference type="AlphaFoldDB" id="A0AAV0YW03"/>
<dbReference type="Proteomes" id="UP001157006">
    <property type="component" value="Chromosome 1L"/>
</dbReference>
<reference evidence="2 3" key="1">
    <citation type="submission" date="2023-01" db="EMBL/GenBank/DDBJ databases">
        <authorList>
            <person name="Kreplak J."/>
        </authorList>
    </citation>
    <scope>NUCLEOTIDE SEQUENCE [LARGE SCALE GENOMIC DNA]</scope>
</reference>
<evidence type="ECO:0000256" key="1">
    <source>
        <dbReference type="SAM" id="MobiDB-lite"/>
    </source>
</evidence>